<dbReference type="Proteomes" id="UP000541444">
    <property type="component" value="Unassembled WGS sequence"/>
</dbReference>
<keyword evidence="1" id="KW-0472">Membrane</keyword>
<evidence type="ECO:0000313" key="3">
    <source>
        <dbReference type="Proteomes" id="UP000541444"/>
    </source>
</evidence>
<dbReference type="AlphaFoldDB" id="A0A7J7LV91"/>
<sequence>MWVGIKYVYFTVLNYSTWIIGIGSAINAWRNNWTGMGIISNIPALSHLLRKSYKLKS</sequence>
<dbReference type="EMBL" id="JACGCM010001965">
    <property type="protein sequence ID" value="KAF6146563.1"/>
    <property type="molecule type" value="Genomic_DNA"/>
</dbReference>
<comment type="caution">
    <text evidence="2">The sequence shown here is derived from an EMBL/GenBank/DDBJ whole genome shotgun (WGS) entry which is preliminary data.</text>
</comment>
<keyword evidence="3" id="KW-1185">Reference proteome</keyword>
<name>A0A7J7LV91_9MAGN</name>
<feature type="transmembrane region" description="Helical" evidence="1">
    <location>
        <begin position="7"/>
        <end position="26"/>
    </location>
</feature>
<protein>
    <submittedName>
        <fullName evidence="2">Uncharacterized protein</fullName>
    </submittedName>
</protein>
<gene>
    <name evidence="2" type="ORF">GIB67_008849</name>
</gene>
<accession>A0A7J7LV91</accession>
<keyword evidence="1" id="KW-0812">Transmembrane</keyword>
<evidence type="ECO:0000313" key="2">
    <source>
        <dbReference type="EMBL" id="KAF6146563.1"/>
    </source>
</evidence>
<organism evidence="2 3">
    <name type="scientific">Kingdonia uniflora</name>
    <dbReference type="NCBI Taxonomy" id="39325"/>
    <lineage>
        <taxon>Eukaryota</taxon>
        <taxon>Viridiplantae</taxon>
        <taxon>Streptophyta</taxon>
        <taxon>Embryophyta</taxon>
        <taxon>Tracheophyta</taxon>
        <taxon>Spermatophyta</taxon>
        <taxon>Magnoliopsida</taxon>
        <taxon>Ranunculales</taxon>
        <taxon>Circaeasteraceae</taxon>
        <taxon>Kingdonia</taxon>
    </lineage>
</organism>
<keyword evidence="1" id="KW-1133">Transmembrane helix</keyword>
<reference evidence="2 3" key="1">
    <citation type="journal article" date="2020" name="IScience">
        <title>Genome Sequencing of the Endangered Kingdonia uniflora (Circaeasteraceae, Ranunculales) Reveals Potential Mechanisms of Evolutionary Specialization.</title>
        <authorList>
            <person name="Sun Y."/>
            <person name="Deng T."/>
            <person name="Zhang A."/>
            <person name="Moore M.J."/>
            <person name="Landis J.B."/>
            <person name="Lin N."/>
            <person name="Zhang H."/>
            <person name="Zhang X."/>
            <person name="Huang J."/>
            <person name="Zhang X."/>
            <person name="Sun H."/>
            <person name="Wang H."/>
        </authorList>
    </citation>
    <scope>NUCLEOTIDE SEQUENCE [LARGE SCALE GENOMIC DNA]</scope>
    <source>
        <strain evidence="2">TB1705</strain>
        <tissue evidence="2">Leaf</tissue>
    </source>
</reference>
<proteinExistence type="predicted"/>
<evidence type="ECO:0000256" key="1">
    <source>
        <dbReference type="SAM" id="Phobius"/>
    </source>
</evidence>